<dbReference type="Pfam" id="PF00015">
    <property type="entry name" value="MCPsignal"/>
    <property type="match status" value="1"/>
</dbReference>
<protein>
    <submittedName>
        <fullName evidence="5">Methyl-accepting chemotaxis protein</fullName>
    </submittedName>
</protein>
<accession>A0A9X2DTH9</accession>
<comment type="caution">
    <text evidence="5">The sequence shown here is derived from an EMBL/GenBank/DDBJ whole genome shotgun (WGS) entry which is preliminary data.</text>
</comment>
<dbReference type="AlphaFoldDB" id="A0A9X2DTH9"/>
<sequence>MGRLLTSSHAKKGLQKVQNVANLIRTKRDHTKSLESQTEDIRKMLDDELEQDEFFVIVDHSGKGVVHTNRLREGSFFTDDVGLKAARTAEPLLQLYPRNTGEVLLDASCPLFQDKNGKRYNLRMGRLIHKPFLGILFAALNGVAALSAAIASKLVGGTPSDMLIVFLCTFVIAYIFNFFFHRLLITHLRSWYSVTRSISSGDLSAEVRTVGRRNEFHQIGYEINKVILGVRSIIKNIESSIKTVNHISDEQEAASQRLSAAFQQISATMQTFQGGSEQQQGSVNLAHQMVNELMKKADSMANEVNKAVTGADQALITAKKGEDAVLSTTTIMKTIEEDVRCTAEKIKKIAAEADAVMNKVSSITDIAEQTNLLALNASIEAARAGESGKGFGVVATEVRKLAEGTNEFAKDILSSLQQTQRDLSDAVLQVENNMNFIKNGMNTVSFAGQTISELKASSLKTKELVENNQTFAHDVMAEGKKLEQIMKEINAIAHDFTSMIQETTSTMETNVEGIQTLANDSALLATEVAQLNKIVKRFRYSSVT</sequence>
<keyword evidence="3" id="KW-0472">Membrane</keyword>
<dbReference type="SUPFAM" id="SSF58104">
    <property type="entry name" value="Methyl-accepting chemotaxis protein (MCP) signaling domain"/>
    <property type="match status" value="1"/>
</dbReference>
<dbReference type="Proteomes" id="UP001139179">
    <property type="component" value="Unassembled WGS sequence"/>
</dbReference>
<dbReference type="Gene3D" id="1.10.287.950">
    <property type="entry name" value="Methyl-accepting chemotaxis protein"/>
    <property type="match status" value="1"/>
</dbReference>
<keyword evidence="3" id="KW-1133">Transmembrane helix</keyword>
<reference evidence="5" key="1">
    <citation type="submission" date="2022-05" db="EMBL/GenBank/DDBJ databases">
        <title>Comparative Genomics of Spacecraft Associated Microbes.</title>
        <authorList>
            <person name="Tran M.T."/>
            <person name="Wright A."/>
            <person name="Seuylemezian A."/>
            <person name="Eisen J."/>
            <person name="Coil D."/>
        </authorList>
    </citation>
    <scope>NUCLEOTIDE SEQUENCE</scope>
    <source>
        <strain evidence="5">214.1.1</strain>
    </source>
</reference>
<gene>
    <name evidence="5" type="ORF">M3202_18915</name>
</gene>
<evidence type="ECO:0000256" key="1">
    <source>
        <dbReference type="ARBA" id="ARBA00023224"/>
    </source>
</evidence>
<dbReference type="PANTHER" id="PTHR32089:SF112">
    <property type="entry name" value="LYSOZYME-LIKE PROTEIN-RELATED"/>
    <property type="match status" value="1"/>
</dbReference>
<keyword evidence="6" id="KW-1185">Reference proteome</keyword>
<evidence type="ECO:0000256" key="2">
    <source>
        <dbReference type="PROSITE-ProRule" id="PRU00284"/>
    </source>
</evidence>
<evidence type="ECO:0000256" key="3">
    <source>
        <dbReference type="SAM" id="Phobius"/>
    </source>
</evidence>
<dbReference type="RefSeq" id="WP_251224795.1">
    <property type="nucleotide sequence ID" value="NZ_JAMBOL010000028.1"/>
</dbReference>
<keyword evidence="1 2" id="KW-0807">Transducer</keyword>
<keyword evidence="3" id="KW-0812">Transmembrane</keyword>
<proteinExistence type="predicted"/>
<dbReference type="GO" id="GO:0016020">
    <property type="term" value="C:membrane"/>
    <property type="evidence" value="ECO:0007669"/>
    <property type="project" value="InterPro"/>
</dbReference>
<dbReference type="EMBL" id="JAMBOL010000028">
    <property type="protein sequence ID" value="MCM3716118.1"/>
    <property type="molecule type" value="Genomic_DNA"/>
</dbReference>
<feature type="transmembrane region" description="Helical" evidence="3">
    <location>
        <begin position="132"/>
        <end position="150"/>
    </location>
</feature>
<dbReference type="PANTHER" id="PTHR32089">
    <property type="entry name" value="METHYL-ACCEPTING CHEMOTAXIS PROTEIN MCPB"/>
    <property type="match status" value="1"/>
</dbReference>
<feature type="transmembrane region" description="Helical" evidence="3">
    <location>
        <begin position="162"/>
        <end position="180"/>
    </location>
</feature>
<dbReference type="GO" id="GO:0007165">
    <property type="term" value="P:signal transduction"/>
    <property type="evidence" value="ECO:0007669"/>
    <property type="project" value="UniProtKB-KW"/>
</dbReference>
<organism evidence="5 6">
    <name type="scientific">Halalkalibacter oceani</name>
    <dbReference type="NCBI Taxonomy" id="1653776"/>
    <lineage>
        <taxon>Bacteria</taxon>
        <taxon>Bacillati</taxon>
        <taxon>Bacillota</taxon>
        <taxon>Bacilli</taxon>
        <taxon>Bacillales</taxon>
        <taxon>Bacillaceae</taxon>
        <taxon>Halalkalibacter</taxon>
    </lineage>
</organism>
<feature type="domain" description="Methyl-accepting transducer" evidence="4">
    <location>
        <begin position="254"/>
        <end position="504"/>
    </location>
</feature>
<evidence type="ECO:0000259" key="4">
    <source>
        <dbReference type="PROSITE" id="PS50111"/>
    </source>
</evidence>
<name>A0A9X2DTH9_9BACI</name>
<dbReference type="SMART" id="SM00283">
    <property type="entry name" value="MA"/>
    <property type="match status" value="1"/>
</dbReference>
<dbReference type="InterPro" id="IPR004089">
    <property type="entry name" value="MCPsignal_dom"/>
</dbReference>
<evidence type="ECO:0000313" key="6">
    <source>
        <dbReference type="Proteomes" id="UP001139179"/>
    </source>
</evidence>
<evidence type="ECO:0000313" key="5">
    <source>
        <dbReference type="EMBL" id="MCM3716118.1"/>
    </source>
</evidence>
<dbReference type="PROSITE" id="PS50111">
    <property type="entry name" value="CHEMOTAXIS_TRANSDUC_2"/>
    <property type="match status" value="1"/>
</dbReference>